<keyword evidence="2" id="KW-1185">Reference proteome</keyword>
<name>A0ABZ1C7W3_9BACT</name>
<dbReference type="PANTHER" id="PTHR34547">
    <property type="entry name" value="YACP-LIKE NYN DOMAIN PROTEIN"/>
    <property type="match status" value="1"/>
</dbReference>
<dbReference type="EMBL" id="CP139781">
    <property type="protein sequence ID" value="WRQ87793.1"/>
    <property type="molecule type" value="Genomic_DNA"/>
</dbReference>
<reference evidence="1 2" key="1">
    <citation type="submission" date="2021-08" db="EMBL/GenBank/DDBJ databases">
        <authorList>
            <person name="Zhang D."/>
            <person name="Zhang A."/>
            <person name="Wang L."/>
        </authorList>
    </citation>
    <scope>NUCLEOTIDE SEQUENCE [LARGE SCALE GENOMIC DNA]</scope>
    <source>
        <strain evidence="1 2">WL0086</strain>
    </source>
</reference>
<sequence>MSESLQHLLVDGNNVGRAWQDVGKLWRRDANAARQQVVDRVRDWHDVMGWRVTVVFDGRGRELAVEQPTGEATFVVAYSPSGVTADTVIEQWVERSRDPRSCVVATGDAALRSTVTASGAEVINTRDLRAWLERAGETAQRRLLARRREGGGDAS</sequence>
<organism evidence="1 2">
    <name type="scientific">Actomonas aquatica</name>
    <dbReference type="NCBI Taxonomy" id="2866162"/>
    <lineage>
        <taxon>Bacteria</taxon>
        <taxon>Pseudomonadati</taxon>
        <taxon>Verrucomicrobiota</taxon>
        <taxon>Opitutia</taxon>
        <taxon>Opitutales</taxon>
        <taxon>Opitutaceae</taxon>
        <taxon>Actomonas</taxon>
    </lineage>
</organism>
<dbReference type="Pfam" id="PF05991">
    <property type="entry name" value="NYN_YacP"/>
    <property type="match status" value="1"/>
</dbReference>
<dbReference type="InterPro" id="IPR010298">
    <property type="entry name" value="YacP-like"/>
</dbReference>
<evidence type="ECO:0000313" key="2">
    <source>
        <dbReference type="Proteomes" id="UP000738431"/>
    </source>
</evidence>
<protein>
    <submittedName>
        <fullName evidence="1">NYN domain-containing protein</fullName>
    </submittedName>
</protein>
<reference evidence="1 2" key="2">
    <citation type="submission" date="2023-12" db="EMBL/GenBank/DDBJ databases">
        <title>Description of an unclassified Opitutus bacterium of Verrucomicrobiota.</title>
        <authorList>
            <person name="Zhang D.-F."/>
        </authorList>
    </citation>
    <scope>NUCLEOTIDE SEQUENCE [LARGE SCALE GENOMIC DNA]</scope>
    <source>
        <strain evidence="1 2">WL0086</strain>
    </source>
</reference>
<evidence type="ECO:0000313" key="1">
    <source>
        <dbReference type="EMBL" id="WRQ87793.1"/>
    </source>
</evidence>
<dbReference type="Proteomes" id="UP000738431">
    <property type="component" value="Chromosome"/>
</dbReference>
<gene>
    <name evidence="1" type="ORF">K1X11_000120</name>
</gene>
<dbReference type="RefSeq" id="WP_324726047.1">
    <property type="nucleotide sequence ID" value="NZ_CP139781.1"/>
</dbReference>
<proteinExistence type="predicted"/>
<accession>A0ABZ1C7W3</accession>
<dbReference type="PANTHER" id="PTHR34547:SF1">
    <property type="entry name" value="YACP-LIKE NYN DOMAIN PROTEIN"/>
    <property type="match status" value="1"/>
</dbReference>